<name>A0A9C7C7V2_9VIRU</name>
<dbReference type="EMBL" id="LC738872">
    <property type="protein sequence ID" value="BDT62144.1"/>
    <property type="molecule type" value="Genomic_DNA"/>
</dbReference>
<protein>
    <submittedName>
        <fullName evidence="1">Uncharacterized protein</fullName>
    </submittedName>
</protein>
<evidence type="ECO:0000313" key="1">
    <source>
        <dbReference type="EMBL" id="BDT62144.1"/>
    </source>
</evidence>
<sequence>MDTITAISTSFSIKPAGALIFSTSIIKRRWLNFMNCSIVDDDKNRQYRRHTSLFDKNNIFAFTNLQPNIINNQYDRKRIFINAYWLLSSSTTNDDVLTTVIYNDNNSNDDDDNNDEYTSFLDEKNISSVKTLYIYGEKYGLNKSQLAIMDQRPLFDLEDGVIGKILQYI</sequence>
<accession>A0A9C7C7V2</accession>
<organism evidence="1">
    <name type="scientific">Litopenaeus vannamei majanivirus Nimav-1_LVa</name>
    <dbReference type="NCBI Taxonomy" id="2984273"/>
    <lineage>
        <taxon>Viruses</taxon>
        <taxon>Viruses incertae sedis</taxon>
        <taxon>Naldaviricetes</taxon>
        <taxon>Nimaviridae</taxon>
    </lineage>
</organism>
<proteinExistence type="predicted"/>
<reference evidence="1" key="1">
    <citation type="submission" date="2022-10" db="EMBL/GenBank/DDBJ databases">
        <title>Genome sequences of endogenous nimaviruses in decapod crustaceans.</title>
        <authorList>
            <person name="Kawato S."/>
            <person name="Nozaki R."/>
            <person name="Kondo H."/>
            <person name="Hirono I."/>
        </authorList>
    </citation>
    <scope>NUCLEOTIDE SEQUENCE</scope>
    <source>
        <strain evidence="1">Lva-Nima_1</strain>
    </source>
</reference>